<feature type="region of interest" description="Disordered" evidence="1">
    <location>
        <begin position="1"/>
        <end position="39"/>
    </location>
</feature>
<accession>A0A4R5CBM0</accession>
<keyword evidence="2" id="KW-0812">Transmembrane</keyword>
<keyword evidence="4" id="KW-1185">Reference proteome</keyword>
<keyword evidence="2" id="KW-0472">Membrane</keyword>
<feature type="compositionally biased region" description="Low complexity" evidence="1">
    <location>
        <begin position="27"/>
        <end position="36"/>
    </location>
</feature>
<dbReference type="OrthoDB" id="3479396at2"/>
<feature type="region of interest" description="Disordered" evidence="1">
    <location>
        <begin position="70"/>
        <end position="103"/>
    </location>
</feature>
<dbReference type="AlphaFoldDB" id="A0A4R5CBM0"/>
<evidence type="ECO:0000256" key="1">
    <source>
        <dbReference type="SAM" id="MobiDB-lite"/>
    </source>
</evidence>
<reference evidence="3 4" key="1">
    <citation type="submission" date="2019-03" db="EMBL/GenBank/DDBJ databases">
        <title>Draft genome sequences of novel Actinobacteria.</title>
        <authorList>
            <person name="Sahin N."/>
            <person name="Ay H."/>
            <person name="Saygin H."/>
        </authorList>
    </citation>
    <scope>NUCLEOTIDE SEQUENCE [LARGE SCALE GENOMIC DNA]</scope>
    <source>
        <strain evidence="3 4">H3C3</strain>
    </source>
</reference>
<keyword evidence="2" id="KW-1133">Transmembrane helix</keyword>
<proteinExistence type="predicted"/>
<evidence type="ECO:0000313" key="4">
    <source>
        <dbReference type="Proteomes" id="UP000294513"/>
    </source>
</evidence>
<evidence type="ECO:0000313" key="3">
    <source>
        <dbReference type="EMBL" id="TDD94514.1"/>
    </source>
</evidence>
<name>A0A4R5CBM0_9ACTN</name>
<organism evidence="3 4">
    <name type="scientific">Actinomadura rubrisoli</name>
    <dbReference type="NCBI Taxonomy" id="2530368"/>
    <lineage>
        <taxon>Bacteria</taxon>
        <taxon>Bacillati</taxon>
        <taxon>Actinomycetota</taxon>
        <taxon>Actinomycetes</taxon>
        <taxon>Streptosporangiales</taxon>
        <taxon>Thermomonosporaceae</taxon>
        <taxon>Actinomadura</taxon>
    </lineage>
</organism>
<dbReference type="EMBL" id="SMKU01000019">
    <property type="protein sequence ID" value="TDD94514.1"/>
    <property type="molecule type" value="Genomic_DNA"/>
</dbReference>
<sequence>MITPVYHADGGISIDAQPGPSGPSGPGRPTARPSGGDASKRRLLLIGGGAAAVLAAVAALFAIGGTGSGDDGGARKAAATPSGSATPAPPTAAPKPVDITDEKTDPKDLAFNEVFPSPTIELGGRTFARDRWSINRELTYAANGAMLQALKREGCRKVVRATYLDRRKTLAVTSGIAVMPTKAAAMKVSKAGDPVKYQWFRGMSGKHAPDIDRAGGYAAVTVRGRYVVYAYVQGADGKPVKPGDPTVKQVAQQFLDYAVRPLDARVRG</sequence>
<evidence type="ECO:0000256" key="2">
    <source>
        <dbReference type="SAM" id="Phobius"/>
    </source>
</evidence>
<feature type="compositionally biased region" description="Low complexity" evidence="1">
    <location>
        <begin position="76"/>
        <end position="86"/>
    </location>
</feature>
<feature type="transmembrane region" description="Helical" evidence="2">
    <location>
        <begin position="43"/>
        <end position="63"/>
    </location>
</feature>
<dbReference type="Proteomes" id="UP000294513">
    <property type="component" value="Unassembled WGS sequence"/>
</dbReference>
<protein>
    <submittedName>
        <fullName evidence="3">Uncharacterized protein</fullName>
    </submittedName>
</protein>
<gene>
    <name evidence="3" type="ORF">E1298_06970</name>
</gene>
<comment type="caution">
    <text evidence="3">The sequence shown here is derived from an EMBL/GenBank/DDBJ whole genome shotgun (WGS) entry which is preliminary data.</text>
</comment>